<sequence length="51" mass="6050">VLLTTNRNSLSSQRVWKSMLAKMFFYDVLCKTNREKHNGQRMDLPWVGIVH</sequence>
<protein>
    <submittedName>
        <fullName evidence="1">Uncharacterized protein</fullName>
    </submittedName>
</protein>
<evidence type="ECO:0000313" key="2">
    <source>
        <dbReference type="Proteomes" id="UP001381693"/>
    </source>
</evidence>
<keyword evidence="2" id="KW-1185">Reference proteome</keyword>
<accession>A0AAN9AFX6</accession>
<comment type="caution">
    <text evidence="1">The sequence shown here is derived from an EMBL/GenBank/DDBJ whole genome shotgun (WGS) entry which is preliminary data.</text>
</comment>
<gene>
    <name evidence="1" type="ORF">SK128_022521</name>
</gene>
<proteinExistence type="predicted"/>
<dbReference type="Proteomes" id="UP001381693">
    <property type="component" value="Unassembled WGS sequence"/>
</dbReference>
<name>A0AAN9AFX6_HALRR</name>
<organism evidence="1 2">
    <name type="scientific">Halocaridina rubra</name>
    <name type="common">Hawaiian red shrimp</name>
    <dbReference type="NCBI Taxonomy" id="373956"/>
    <lineage>
        <taxon>Eukaryota</taxon>
        <taxon>Metazoa</taxon>
        <taxon>Ecdysozoa</taxon>
        <taxon>Arthropoda</taxon>
        <taxon>Crustacea</taxon>
        <taxon>Multicrustacea</taxon>
        <taxon>Malacostraca</taxon>
        <taxon>Eumalacostraca</taxon>
        <taxon>Eucarida</taxon>
        <taxon>Decapoda</taxon>
        <taxon>Pleocyemata</taxon>
        <taxon>Caridea</taxon>
        <taxon>Atyoidea</taxon>
        <taxon>Atyidae</taxon>
        <taxon>Halocaridina</taxon>
    </lineage>
</organism>
<feature type="non-terminal residue" evidence="1">
    <location>
        <position position="51"/>
    </location>
</feature>
<dbReference type="AlphaFoldDB" id="A0AAN9AFX6"/>
<dbReference type="EMBL" id="JAXCGZ010001332">
    <property type="protein sequence ID" value="KAK7085282.1"/>
    <property type="molecule type" value="Genomic_DNA"/>
</dbReference>
<feature type="non-terminal residue" evidence="1">
    <location>
        <position position="1"/>
    </location>
</feature>
<evidence type="ECO:0000313" key="1">
    <source>
        <dbReference type="EMBL" id="KAK7085282.1"/>
    </source>
</evidence>
<reference evidence="1 2" key="1">
    <citation type="submission" date="2023-11" db="EMBL/GenBank/DDBJ databases">
        <title>Halocaridina rubra genome assembly.</title>
        <authorList>
            <person name="Smith C."/>
        </authorList>
    </citation>
    <scope>NUCLEOTIDE SEQUENCE [LARGE SCALE GENOMIC DNA]</scope>
    <source>
        <strain evidence="1">EP-1</strain>
        <tissue evidence="1">Whole</tissue>
    </source>
</reference>